<dbReference type="Pfam" id="PF07786">
    <property type="entry name" value="HGSNAT_cat"/>
    <property type="match status" value="1"/>
</dbReference>
<keyword evidence="1" id="KW-0472">Membrane</keyword>
<dbReference type="AlphaFoldDB" id="A0A6I2KUX2"/>
<dbReference type="RefSeq" id="WP_154374436.1">
    <property type="nucleotide sequence ID" value="NZ_WKJK01000003.1"/>
</dbReference>
<evidence type="ECO:0000313" key="4">
    <source>
        <dbReference type="Proteomes" id="UP000433309"/>
    </source>
</evidence>
<name>A0A6I2KUX2_9BURK</name>
<feature type="domain" description="Heparan-alpha-glucosaminide N-acetyltransferase catalytic" evidence="2">
    <location>
        <begin position="5"/>
        <end position="213"/>
    </location>
</feature>
<dbReference type="EMBL" id="WKJK01000003">
    <property type="protein sequence ID" value="MRW89698.1"/>
    <property type="molecule type" value="Genomic_DNA"/>
</dbReference>
<dbReference type="PANTHER" id="PTHR40407">
    <property type="entry name" value="MEMBRANE PROTEIN-LIKE PROTEIN"/>
    <property type="match status" value="1"/>
</dbReference>
<feature type="transmembrane region" description="Helical" evidence="1">
    <location>
        <begin position="140"/>
        <end position="160"/>
    </location>
</feature>
<feature type="transmembrane region" description="Helical" evidence="1">
    <location>
        <begin position="193"/>
        <end position="210"/>
    </location>
</feature>
<dbReference type="Proteomes" id="UP000433309">
    <property type="component" value="Unassembled WGS sequence"/>
</dbReference>
<feature type="transmembrane region" description="Helical" evidence="1">
    <location>
        <begin position="309"/>
        <end position="331"/>
    </location>
</feature>
<evidence type="ECO:0000256" key="1">
    <source>
        <dbReference type="SAM" id="Phobius"/>
    </source>
</evidence>
<protein>
    <submittedName>
        <fullName evidence="3">DUF1624 domain-containing protein</fullName>
    </submittedName>
</protein>
<proteinExistence type="predicted"/>
<gene>
    <name evidence="3" type="ORF">GJ699_06860</name>
</gene>
<dbReference type="PANTHER" id="PTHR40407:SF1">
    <property type="entry name" value="HEPARAN-ALPHA-GLUCOSAMINIDE N-ACETYLTRANSFERASE CATALYTIC DOMAIN-CONTAINING PROTEIN"/>
    <property type="match status" value="1"/>
</dbReference>
<comment type="caution">
    <text evidence="3">The sequence shown here is derived from an EMBL/GenBank/DDBJ whole genome shotgun (WGS) entry which is preliminary data.</text>
</comment>
<reference evidence="3 4" key="1">
    <citation type="submission" date="2019-11" db="EMBL/GenBank/DDBJ databases">
        <title>Novel species isolated from a subtropical stream in China.</title>
        <authorList>
            <person name="Lu H."/>
        </authorList>
    </citation>
    <scope>NUCLEOTIDE SEQUENCE [LARGE SCALE GENOMIC DNA]</scope>
    <source>
        <strain evidence="3 4">FT80W</strain>
    </source>
</reference>
<dbReference type="InterPro" id="IPR012429">
    <property type="entry name" value="HGSNAT_cat"/>
</dbReference>
<organism evidence="3 4">
    <name type="scientific">Duganella guangzhouensis</name>
    <dbReference type="NCBI Taxonomy" id="2666084"/>
    <lineage>
        <taxon>Bacteria</taxon>
        <taxon>Pseudomonadati</taxon>
        <taxon>Pseudomonadota</taxon>
        <taxon>Betaproteobacteria</taxon>
        <taxon>Burkholderiales</taxon>
        <taxon>Oxalobacteraceae</taxon>
        <taxon>Telluria group</taxon>
        <taxon>Duganella</taxon>
    </lineage>
</organism>
<keyword evidence="1" id="KW-0812">Transmembrane</keyword>
<feature type="transmembrane region" description="Helical" evidence="1">
    <location>
        <begin position="53"/>
        <end position="74"/>
    </location>
</feature>
<feature type="transmembrane region" description="Helical" evidence="1">
    <location>
        <begin position="271"/>
        <end position="289"/>
    </location>
</feature>
<evidence type="ECO:0000259" key="2">
    <source>
        <dbReference type="Pfam" id="PF07786"/>
    </source>
</evidence>
<feature type="transmembrane region" description="Helical" evidence="1">
    <location>
        <begin position="343"/>
        <end position="360"/>
    </location>
</feature>
<keyword evidence="4" id="KW-1185">Reference proteome</keyword>
<evidence type="ECO:0000313" key="3">
    <source>
        <dbReference type="EMBL" id="MRW89698.1"/>
    </source>
</evidence>
<feature type="transmembrane region" description="Helical" evidence="1">
    <location>
        <begin position="114"/>
        <end position="133"/>
    </location>
</feature>
<feature type="transmembrane region" description="Helical" evidence="1">
    <location>
        <begin position="222"/>
        <end position="240"/>
    </location>
</feature>
<feature type="transmembrane region" description="Helical" evidence="1">
    <location>
        <begin position="86"/>
        <end position="108"/>
    </location>
</feature>
<accession>A0A6I2KUX2</accession>
<sequence>MSNKRVASIDVMRGLVMMIMMIDHVRETFFLRWQVSDPMNVADTDPGLFFSRLAAHFCAPMFVFLTGLSAWLYAHPSAGARSPAGFLFKRGLFLIALEICVVSVAWTGRVPPTTIYLQVIWVIGLAMIALALLHKLPRGVLIALGLAIVFGHNALTPISFQPGEAGYIPWTILHDRGYLVAEGALKVKVSYPLLPWIGVIVLGYAAGPWYASVTAPSQRRKLLAGAGVAALMLLAVLRGLNIYGETKPWEQGVDALHTAMSFLNVTKYPPSLAFLLLTLGVGLLVLAWLEQRDNAFLRICATFGGAPMFYYLLHLYLLLALQMLAVTALGANHGSRYEFDSLWQVWALTVALIPLLYWPCRAFGNFKRRTTMAWVRYL</sequence>
<keyword evidence="1" id="KW-1133">Transmembrane helix</keyword>